<keyword evidence="2" id="KW-1185">Reference proteome</keyword>
<dbReference type="Proteomes" id="UP000000419">
    <property type="component" value="Chromosome I"/>
</dbReference>
<name>Q8YF23_BRUME</name>
<accession>D0B4U6</accession>
<protein>
    <submittedName>
        <fullName evidence="1">Uncharacterized protein</fullName>
    </submittedName>
</protein>
<organism evidence="1 2">
    <name type="scientific">Brucella melitensis biotype 1 (strain ATCC 23456 / CCUG 17765 / NCTC 10094 / 16M)</name>
    <dbReference type="NCBI Taxonomy" id="224914"/>
    <lineage>
        <taxon>Bacteria</taxon>
        <taxon>Pseudomonadati</taxon>
        <taxon>Pseudomonadota</taxon>
        <taxon>Alphaproteobacteria</taxon>
        <taxon>Hyphomicrobiales</taxon>
        <taxon>Brucellaceae</taxon>
        <taxon>Brucella/Ochrobactrum group</taxon>
        <taxon>Brucella</taxon>
    </lineage>
</organism>
<dbReference type="AlphaFoldDB" id="Q8YF23"/>
<evidence type="ECO:0000313" key="1">
    <source>
        <dbReference type="EMBL" id="AAL52885.1"/>
    </source>
</evidence>
<gene>
    <name evidence="1" type="ordered locus">BMEI1704</name>
</gene>
<reference evidence="1 2" key="1">
    <citation type="journal article" date="2002" name="Proc. Natl. Acad. Sci. U.S.A.">
        <title>The genome sequence of the facultative intracellular pathogen Brucella melitensis.</title>
        <authorList>
            <person name="DelVecchio V.G."/>
            <person name="Kapatral V."/>
            <person name="Redkar R.J."/>
            <person name="Patra G."/>
            <person name="Mujer C."/>
            <person name="Los T."/>
            <person name="Ivanova N."/>
            <person name="Anderson I."/>
            <person name="Bhattacharyya A."/>
            <person name="Lykidis A."/>
            <person name="Reznik G."/>
            <person name="Jablonski L."/>
            <person name="Larsen N."/>
            <person name="D'Souza M."/>
            <person name="Bernal A."/>
            <person name="Mazur M."/>
            <person name="Goltsman E."/>
            <person name="Selkov E."/>
            <person name="Elzer P.H."/>
            <person name="Hagius S."/>
            <person name="O'Callaghan D."/>
            <person name="Letesson J.J."/>
            <person name="Haselkorn R."/>
            <person name="Kyrpides N."/>
            <person name="Overbeek R."/>
        </authorList>
    </citation>
    <scope>NUCLEOTIDE SEQUENCE [LARGE SCALE GENOMIC DNA]</scope>
    <source>
        <strain evidence="2">ATCC 23456 / CCUG 17765 / NCTC 10094 / 16M</strain>
    </source>
</reference>
<proteinExistence type="predicted"/>
<sequence length="133" mass="14522">MTHLHDFARQTSPCSTDCIRRLIIIRCMNCGRRKQCGGQNYMSHGTPKSLGITGRAQGTGQGADMAEAGFSRIGCGEGCTKLRRPHHRPNFGRCRKVWLSAPDKFLATVIAGISGIMKENEIVVGVAHWATPL</sequence>
<dbReference type="PIR" id="AB3465">
    <property type="entry name" value="AB3465"/>
</dbReference>
<dbReference type="KEGG" id="bme:BMEI1704"/>
<evidence type="ECO:0000313" key="2">
    <source>
        <dbReference type="Proteomes" id="UP000000419"/>
    </source>
</evidence>
<dbReference type="EMBL" id="AE008917">
    <property type="protein sequence ID" value="AAL52885.1"/>
    <property type="molecule type" value="Genomic_DNA"/>
</dbReference>
<accession>Q8YF23</accession>